<proteinExistence type="predicted"/>
<organism evidence="1 2">
    <name type="scientific">Coniosporium apollinis</name>
    <dbReference type="NCBI Taxonomy" id="61459"/>
    <lineage>
        <taxon>Eukaryota</taxon>
        <taxon>Fungi</taxon>
        <taxon>Dikarya</taxon>
        <taxon>Ascomycota</taxon>
        <taxon>Pezizomycotina</taxon>
        <taxon>Dothideomycetes</taxon>
        <taxon>Dothideomycetes incertae sedis</taxon>
        <taxon>Coniosporium</taxon>
    </lineage>
</organism>
<keyword evidence="2" id="KW-1185">Reference proteome</keyword>
<dbReference type="EMBL" id="JAPDRL010000054">
    <property type="protein sequence ID" value="KAJ9661878.1"/>
    <property type="molecule type" value="Genomic_DNA"/>
</dbReference>
<evidence type="ECO:0000313" key="2">
    <source>
        <dbReference type="Proteomes" id="UP001172684"/>
    </source>
</evidence>
<sequence>MPTFEDLSCLSVYAGVVASIQESAPLALAFEECSREEAPDHSPAMPLEEFDVKNMEEASACSVGYARLVKGTSGMLSSVRDVLRPALREKPEEVCCDLGPLCRGHGVTSSLSSTIREHATELPTQPTHNEFEATEEYHGLYTAATPYPPPTEAPQHADWLPANSHLTCSCGEPVSRSLRRCSPEK</sequence>
<dbReference type="Proteomes" id="UP001172684">
    <property type="component" value="Unassembled WGS sequence"/>
</dbReference>
<reference evidence="1" key="1">
    <citation type="submission" date="2022-10" db="EMBL/GenBank/DDBJ databases">
        <title>Culturing micro-colonial fungi from biological soil crusts in the Mojave desert and describing Neophaeococcomyces mojavensis, and introducing the new genera and species Taxawa tesnikishii.</title>
        <authorList>
            <person name="Kurbessoian T."/>
            <person name="Stajich J.E."/>
        </authorList>
    </citation>
    <scope>NUCLEOTIDE SEQUENCE</scope>
    <source>
        <strain evidence="1">TK_1</strain>
    </source>
</reference>
<gene>
    <name evidence="1" type="ORF">H2201_006358</name>
</gene>
<name>A0ABQ9NMG2_9PEZI</name>
<comment type="caution">
    <text evidence="1">The sequence shown here is derived from an EMBL/GenBank/DDBJ whole genome shotgun (WGS) entry which is preliminary data.</text>
</comment>
<protein>
    <submittedName>
        <fullName evidence="1">Uncharacterized protein</fullName>
    </submittedName>
</protein>
<evidence type="ECO:0000313" key="1">
    <source>
        <dbReference type="EMBL" id="KAJ9661878.1"/>
    </source>
</evidence>
<accession>A0ABQ9NMG2</accession>